<evidence type="ECO:0000313" key="1">
    <source>
        <dbReference type="EMBL" id="CAL4136526.1"/>
    </source>
</evidence>
<proteinExistence type="predicted"/>
<dbReference type="Proteomes" id="UP001497623">
    <property type="component" value="Unassembled WGS sequence"/>
</dbReference>
<comment type="caution">
    <text evidence="1">The sequence shown here is derived from an EMBL/GenBank/DDBJ whole genome shotgun (WGS) entry which is preliminary data.</text>
</comment>
<reference evidence="1 2" key="1">
    <citation type="submission" date="2024-05" db="EMBL/GenBank/DDBJ databases">
        <authorList>
            <person name="Wallberg A."/>
        </authorList>
    </citation>
    <scope>NUCLEOTIDE SEQUENCE [LARGE SCALE GENOMIC DNA]</scope>
</reference>
<keyword evidence="2" id="KW-1185">Reference proteome</keyword>
<dbReference type="EMBL" id="CAXKWB010029824">
    <property type="protein sequence ID" value="CAL4136526.1"/>
    <property type="molecule type" value="Genomic_DNA"/>
</dbReference>
<evidence type="ECO:0000313" key="2">
    <source>
        <dbReference type="Proteomes" id="UP001497623"/>
    </source>
</evidence>
<name>A0AAV2RPJ0_MEGNR</name>
<protein>
    <submittedName>
        <fullName evidence="1">Uncharacterized protein</fullName>
    </submittedName>
</protein>
<gene>
    <name evidence="1" type="ORF">MNOR_LOCUS27815</name>
</gene>
<organism evidence="1 2">
    <name type="scientific">Meganyctiphanes norvegica</name>
    <name type="common">Northern krill</name>
    <name type="synonym">Thysanopoda norvegica</name>
    <dbReference type="NCBI Taxonomy" id="48144"/>
    <lineage>
        <taxon>Eukaryota</taxon>
        <taxon>Metazoa</taxon>
        <taxon>Ecdysozoa</taxon>
        <taxon>Arthropoda</taxon>
        <taxon>Crustacea</taxon>
        <taxon>Multicrustacea</taxon>
        <taxon>Malacostraca</taxon>
        <taxon>Eumalacostraca</taxon>
        <taxon>Eucarida</taxon>
        <taxon>Euphausiacea</taxon>
        <taxon>Euphausiidae</taxon>
        <taxon>Meganyctiphanes</taxon>
    </lineage>
</organism>
<feature type="non-terminal residue" evidence="1">
    <location>
        <position position="1"/>
    </location>
</feature>
<dbReference type="AlphaFoldDB" id="A0AAV2RPJ0"/>
<sequence>QRLTWEFGYQQYTKNILHQLKTLRKMNDILLASANPIENNNIKHQLAAIPQLMKYDYRCDSPTIMEEGTTTEQEDLKRTYSQHITTSEIPLSENNMVVTREQILLMESSLPQSRILKQQNCTLYNDLYKRKYCESFINSQSEGNTHKGKRNRRF</sequence>
<accession>A0AAV2RPJ0</accession>